<evidence type="ECO:0000256" key="3">
    <source>
        <dbReference type="ARBA" id="ARBA00022769"/>
    </source>
</evidence>
<dbReference type="GO" id="GO:0003677">
    <property type="term" value="F:DNA binding"/>
    <property type="evidence" value="ECO:0007669"/>
    <property type="project" value="UniProtKB-UniRule"/>
</dbReference>
<sequence>MTKEKENRFSALLAILPEKPGCYQYFDEKGTIIYVGKAKNLKKRVGSYFNKEHDNNKTRVLVKHIADIKYVVVDTEEDALLLENNLIKQFRPRYNVLLKDDKTYPSIVIKNEYFPRVFQTRNIVRDGSIYFGPYPSVFTAKVMLQLLKELYPIRTCKYPLTPESIAQGRYKICLEYHIKRCLGPCEGLQSTENYNRNIAEIKEILKGNIATVSKILYDEMQQLASELKFEEAQKMKERYLAIENYRSKSTVVTPSLHNIDVFSFDENERSAFINYLHIGNGAIVQAYTFEYKKRLDESKEELLGLGIIEMRMRFKSSAREIIVPFLPDTELMEQYTFTIPQKGDKRKLLDLSLQNVRQFKVDRLKQAEKLNPEQRTTRILSTIQKDLHMHELPMHIECFDNSNIQGTNPVAACVVFKKAKPSKKDYRHFHIKTVEGPDDFASMIEVVTRRYTRLVEENEPLPQLIIIDGGKGQLNAATEVLRSLNLLGKITIVGLAKRLEEIFFPGDSIPLVLDKNSETLKVIQQLRDEAHRFGITFHRSLRSKKQTVSELDDIKGIGDKTKVLLLKQYKSVKRIREASLGELEKLIGSAKARILTEGLGSKERN</sequence>
<comment type="function">
    <text evidence="7">The UvrABC repair system catalyzes the recognition and processing of DNA lesions. UvrC both incises the 5' and 3' sides of the lesion. The N-terminal half is responsible for the 3' incision and the C-terminal half is responsible for the 5' incision.</text>
</comment>
<dbReference type="SUPFAM" id="SSF47781">
    <property type="entry name" value="RuvA domain 2-like"/>
    <property type="match status" value="1"/>
</dbReference>
<dbReference type="InterPro" id="IPR036876">
    <property type="entry name" value="UVR_dom_sf"/>
</dbReference>
<keyword evidence="4 7" id="KW-0267">Excision nuclease</keyword>
<dbReference type="FunFam" id="3.40.1440.10:FF:000001">
    <property type="entry name" value="UvrABC system protein C"/>
    <property type="match status" value="1"/>
</dbReference>
<dbReference type="Gene3D" id="3.30.420.340">
    <property type="entry name" value="UvrC, RNAse H endonuclease domain"/>
    <property type="match status" value="1"/>
</dbReference>
<dbReference type="InterPro" id="IPR000305">
    <property type="entry name" value="GIY-YIG_endonuc"/>
</dbReference>
<keyword evidence="6 7" id="KW-0742">SOS response</keyword>
<dbReference type="GO" id="GO:0009432">
    <property type="term" value="P:SOS response"/>
    <property type="evidence" value="ECO:0007669"/>
    <property type="project" value="UniProtKB-UniRule"/>
</dbReference>
<gene>
    <name evidence="7" type="primary">uvrC</name>
    <name evidence="10" type="ORF">SAMN05660349_00576</name>
</gene>
<dbReference type="PANTHER" id="PTHR30562:SF1">
    <property type="entry name" value="UVRABC SYSTEM PROTEIN C"/>
    <property type="match status" value="1"/>
</dbReference>
<dbReference type="CDD" id="cd10434">
    <property type="entry name" value="GIY-YIG_UvrC_Cho"/>
    <property type="match status" value="1"/>
</dbReference>
<name>A0A1T5ABI6_9BACT</name>
<dbReference type="Pfam" id="PF01541">
    <property type="entry name" value="GIY-YIG"/>
    <property type="match status" value="1"/>
</dbReference>
<dbReference type="PROSITE" id="PS50164">
    <property type="entry name" value="GIY_YIG"/>
    <property type="match status" value="1"/>
</dbReference>
<dbReference type="Pfam" id="PF08459">
    <property type="entry name" value="UvrC_RNaseH_dom"/>
    <property type="match status" value="1"/>
</dbReference>
<dbReference type="AlphaFoldDB" id="A0A1T5ABI6"/>
<comment type="similarity">
    <text evidence="7">Belongs to the UvrC family.</text>
</comment>
<evidence type="ECO:0000259" key="8">
    <source>
        <dbReference type="PROSITE" id="PS50164"/>
    </source>
</evidence>
<comment type="subcellular location">
    <subcellularLocation>
        <location evidence="7">Cytoplasm</location>
    </subcellularLocation>
</comment>
<dbReference type="SMART" id="SM00465">
    <property type="entry name" value="GIYc"/>
    <property type="match status" value="1"/>
</dbReference>
<protein>
    <recommendedName>
        <fullName evidence="7">UvrABC system protein C</fullName>
        <shortName evidence="7">Protein UvrC</shortName>
    </recommendedName>
    <alternativeName>
        <fullName evidence="7">Excinuclease ABC subunit C</fullName>
    </alternativeName>
</protein>
<evidence type="ECO:0000256" key="2">
    <source>
        <dbReference type="ARBA" id="ARBA00022763"/>
    </source>
</evidence>
<dbReference type="GO" id="GO:0005737">
    <property type="term" value="C:cytoplasm"/>
    <property type="evidence" value="ECO:0007669"/>
    <property type="project" value="UniProtKB-SubCell"/>
</dbReference>
<keyword evidence="11" id="KW-1185">Reference proteome</keyword>
<reference evidence="11" key="1">
    <citation type="submission" date="2017-02" db="EMBL/GenBank/DDBJ databases">
        <authorList>
            <person name="Varghese N."/>
            <person name="Submissions S."/>
        </authorList>
    </citation>
    <scope>NUCLEOTIDE SEQUENCE [LARGE SCALE GENOMIC DNA]</scope>
    <source>
        <strain evidence="11">DSM 24967</strain>
    </source>
</reference>
<dbReference type="GO" id="GO:0009380">
    <property type="term" value="C:excinuclease repair complex"/>
    <property type="evidence" value="ECO:0007669"/>
    <property type="project" value="InterPro"/>
</dbReference>
<keyword evidence="5 7" id="KW-0234">DNA repair</keyword>
<dbReference type="PROSITE" id="PS50165">
    <property type="entry name" value="UVRC"/>
    <property type="match status" value="1"/>
</dbReference>
<dbReference type="Gene3D" id="1.10.150.20">
    <property type="entry name" value="5' to 3' exonuclease, C-terminal subdomain"/>
    <property type="match status" value="1"/>
</dbReference>
<dbReference type="InterPro" id="IPR035901">
    <property type="entry name" value="GIY-YIG_endonuc_sf"/>
</dbReference>
<evidence type="ECO:0000256" key="1">
    <source>
        <dbReference type="ARBA" id="ARBA00022490"/>
    </source>
</evidence>
<comment type="subunit">
    <text evidence="7">Interacts with UvrB in an incision complex.</text>
</comment>
<keyword evidence="2 7" id="KW-0227">DNA damage</keyword>
<dbReference type="NCBIfam" id="TIGR00194">
    <property type="entry name" value="uvrC"/>
    <property type="match status" value="1"/>
</dbReference>
<dbReference type="GO" id="GO:0009381">
    <property type="term" value="F:excinuclease ABC activity"/>
    <property type="evidence" value="ECO:0007669"/>
    <property type="project" value="UniProtKB-UniRule"/>
</dbReference>
<evidence type="ECO:0000256" key="6">
    <source>
        <dbReference type="ARBA" id="ARBA00023236"/>
    </source>
</evidence>
<accession>A0A1T5ABI6</accession>
<evidence type="ECO:0000313" key="11">
    <source>
        <dbReference type="Proteomes" id="UP000190852"/>
    </source>
</evidence>
<evidence type="ECO:0000256" key="7">
    <source>
        <dbReference type="HAMAP-Rule" id="MF_00203"/>
    </source>
</evidence>
<dbReference type="EMBL" id="FUYQ01000003">
    <property type="protein sequence ID" value="SKB32342.1"/>
    <property type="molecule type" value="Genomic_DNA"/>
</dbReference>
<dbReference type="InterPro" id="IPR001162">
    <property type="entry name" value="UvrC_RNase_H_dom"/>
</dbReference>
<dbReference type="InterPro" id="IPR047296">
    <property type="entry name" value="GIY-YIG_UvrC_Cho"/>
</dbReference>
<dbReference type="SUPFAM" id="SSF82771">
    <property type="entry name" value="GIY-YIG endonuclease"/>
    <property type="match status" value="1"/>
</dbReference>
<dbReference type="Proteomes" id="UP000190852">
    <property type="component" value="Unassembled WGS sequence"/>
</dbReference>
<keyword evidence="1 7" id="KW-0963">Cytoplasm</keyword>
<evidence type="ECO:0000313" key="10">
    <source>
        <dbReference type="EMBL" id="SKB32342.1"/>
    </source>
</evidence>
<dbReference type="PANTHER" id="PTHR30562">
    <property type="entry name" value="UVRC/OXIDOREDUCTASE"/>
    <property type="match status" value="1"/>
</dbReference>
<dbReference type="InterPro" id="IPR038476">
    <property type="entry name" value="UvrC_RNase_H_dom_sf"/>
</dbReference>
<dbReference type="Gene3D" id="3.40.1440.10">
    <property type="entry name" value="GIY-YIG endonuclease"/>
    <property type="match status" value="1"/>
</dbReference>
<evidence type="ECO:0000256" key="5">
    <source>
        <dbReference type="ARBA" id="ARBA00023204"/>
    </source>
</evidence>
<organism evidence="10 11">
    <name type="scientific">Parabacteroides chartae</name>
    <dbReference type="NCBI Taxonomy" id="1037355"/>
    <lineage>
        <taxon>Bacteria</taxon>
        <taxon>Pseudomonadati</taxon>
        <taxon>Bacteroidota</taxon>
        <taxon>Bacteroidia</taxon>
        <taxon>Bacteroidales</taxon>
        <taxon>Tannerellaceae</taxon>
        <taxon>Parabacteroides</taxon>
    </lineage>
</organism>
<dbReference type="HAMAP" id="MF_00203">
    <property type="entry name" value="UvrC"/>
    <property type="match status" value="1"/>
</dbReference>
<dbReference type="Pfam" id="PF22920">
    <property type="entry name" value="UvrC_RNaseH"/>
    <property type="match status" value="1"/>
</dbReference>
<keyword evidence="3 7" id="KW-0228">DNA excision</keyword>
<feature type="domain" description="UvrC family homology region profile" evidence="9">
    <location>
        <begin position="270"/>
        <end position="481"/>
    </location>
</feature>
<dbReference type="RefSeq" id="WP_079682298.1">
    <property type="nucleotide sequence ID" value="NZ_FUYQ01000003.1"/>
</dbReference>
<dbReference type="InterPro" id="IPR010994">
    <property type="entry name" value="RuvA_2-like"/>
</dbReference>
<dbReference type="GO" id="GO:0006289">
    <property type="term" value="P:nucleotide-excision repair"/>
    <property type="evidence" value="ECO:0007669"/>
    <property type="project" value="UniProtKB-UniRule"/>
</dbReference>
<feature type="domain" description="GIY-YIG" evidence="8">
    <location>
        <begin position="18"/>
        <end position="96"/>
    </location>
</feature>
<dbReference type="InterPro" id="IPR004791">
    <property type="entry name" value="UvrC"/>
</dbReference>
<evidence type="ECO:0000259" key="9">
    <source>
        <dbReference type="PROSITE" id="PS50165"/>
    </source>
</evidence>
<evidence type="ECO:0000256" key="4">
    <source>
        <dbReference type="ARBA" id="ARBA00022881"/>
    </source>
</evidence>
<dbReference type="SUPFAM" id="SSF46600">
    <property type="entry name" value="C-terminal UvrC-binding domain of UvrB"/>
    <property type="match status" value="1"/>
</dbReference>
<proteinExistence type="inferred from homology"/>
<dbReference type="InterPro" id="IPR050066">
    <property type="entry name" value="UvrABC_protein_C"/>
</dbReference>